<accession>A0A7S2YPI1</accession>
<feature type="transmembrane region" description="Helical" evidence="1">
    <location>
        <begin position="228"/>
        <end position="252"/>
    </location>
</feature>
<evidence type="ECO:0000313" key="2">
    <source>
        <dbReference type="EMBL" id="CAD9987663.1"/>
    </source>
</evidence>
<feature type="transmembrane region" description="Helical" evidence="1">
    <location>
        <begin position="27"/>
        <end position="45"/>
    </location>
</feature>
<keyword evidence="1" id="KW-0472">Membrane</keyword>
<evidence type="ECO:0008006" key="3">
    <source>
        <dbReference type="Google" id="ProtNLM"/>
    </source>
</evidence>
<dbReference type="EMBL" id="HBHT01034771">
    <property type="protein sequence ID" value="CAD9987663.1"/>
    <property type="molecule type" value="Transcribed_RNA"/>
</dbReference>
<proteinExistence type="predicted"/>
<dbReference type="AlphaFoldDB" id="A0A7S2YPI1"/>
<feature type="transmembrane region" description="Helical" evidence="1">
    <location>
        <begin position="159"/>
        <end position="180"/>
    </location>
</feature>
<keyword evidence="1" id="KW-1133">Transmembrane helix</keyword>
<organism evidence="2">
    <name type="scientific">Entomoneis paludosa</name>
    <dbReference type="NCBI Taxonomy" id="265537"/>
    <lineage>
        <taxon>Eukaryota</taxon>
        <taxon>Sar</taxon>
        <taxon>Stramenopiles</taxon>
        <taxon>Ochrophyta</taxon>
        <taxon>Bacillariophyta</taxon>
        <taxon>Bacillariophyceae</taxon>
        <taxon>Bacillariophycidae</taxon>
        <taxon>Entomoneidaceae</taxon>
        <taxon>Entomoneis</taxon>
    </lineage>
</organism>
<keyword evidence="1" id="KW-0812">Transmembrane</keyword>
<feature type="transmembrane region" description="Helical" evidence="1">
    <location>
        <begin position="192"/>
        <end position="216"/>
    </location>
</feature>
<feature type="transmembrane region" description="Helical" evidence="1">
    <location>
        <begin position="74"/>
        <end position="93"/>
    </location>
</feature>
<feature type="transmembrane region" description="Helical" evidence="1">
    <location>
        <begin position="105"/>
        <end position="121"/>
    </location>
</feature>
<gene>
    <name evidence="2" type="ORF">APAL1065_LOCUS23380</name>
</gene>
<reference evidence="2" key="1">
    <citation type="submission" date="2021-01" db="EMBL/GenBank/DDBJ databases">
        <authorList>
            <person name="Corre E."/>
            <person name="Pelletier E."/>
            <person name="Niang G."/>
            <person name="Scheremetjew M."/>
            <person name="Finn R."/>
            <person name="Kale V."/>
            <person name="Holt S."/>
            <person name="Cochrane G."/>
            <person name="Meng A."/>
            <person name="Brown T."/>
            <person name="Cohen L."/>
        </authorList>
    </citation>
    <scope>NUCLEOTIDE SEQUENCE</scope>
    <source>
        <strain evidence="2">CCMP125</strain>
    </source>
</reference>
<name>A0A7S2YPI1_9STRA</name>
<sequence>MASKWSISNADSYIEGETWESFINHNVPAGMMLGVLVVCVSYPILHQVYMAKSAKYRDLSTDQQVVVVQHTTQAIFLSIIFGPMSYLILSLFFEEQSSEKLGNKVAAIATLMFVVIIMYMVEIASRFRNMRPLVLAHHLCAYLDSIYPAFFLTTANMKAASLLVYFITYEALTFIGLVLYRLAPQNRWTRPTILTGMIVFGLSRPVQFVWIFGSLIATWDDLDVGHAIFQMVLTFVFTILQVYSLTIHWSLYQKCQPEVSSLNRDEGKNRDLTLSCQGESPSDEV</sequence>
<evidence type="ECO:0000256" key="1">
    <source>
        <dbReference type="SAM" id="Phobius"/>
    </source>
</evidence>
<protein>
    <recommendedName>
        <fullName evidence="3">TLC domain-containing protein</fullName>
    </recommendedName>
</protein>